<protein>
    <recommendedName>
        <fullName evidence="7">Heart- and neural crest derivatives-expressed protein 2</fullName>
    </recommendedName>
    <alternativeName>
        <fullName evidence="8">Deciduum, heart, autonomic nervous system and neural crest derivatives-expressed protein 2</fullName>
    </alternativeName>
</protein>
<evidence type="ECO:0000259" key="10">
    <source>
        <dbReference type="PROSITE" id="PS50888"/>
    </source>
</evidence>
<evidence type="ECO:0000256" key="2">
    <source>
        <dbReference type="ARBA" id="ARBA00022473"/>
    </source>
</evidence>
<dbReference type="GO" id="GO:0000981">
    <property type="term" value="F:DNA-binding transcription factor activity, RNA polymerase II-specific"/>
    <property type="evidence" value="ECO:0007669"/>
    <property type="project" value="TreeGrafter"/>
</dbReference>
<evidence type="ECO:0000256" key="4">
    <source>
        <dbReference type="ARBA" id="ARBA00023125"/>
    </source>
</evidence>
<proteinExistence type="predicted"/>
<evidence type="ECO:0000256" key="9">
    <source>
        <dbReference type="SAM" id="MobiDB-lite"/>
    </source>
</evidence>
<dbReference type="OrthoDB" id="10055449at2759"/>
<dbReference type="AlphaFoldDB" id="Q4SYW3"/>
<comment type="subcellular location">
    <subcellularLocation>
        <location evidence="1">Nucleus</location>
    </subcellularLocation>
</comment>
<keyword evidence="2" id="KW-0217">Developmental protein</keyword>
<dbReference type="Gene3D" id="4.10.280.10">
    <property type="entry name" value="Helix-loop-helix DNA-binding domain"/>
    <property type="match status" value="1"/>
</dbReference>
<dbReference type="GO" id="GO:0005634">
    <property type="term" value="C:nucleus"/>
    <property type="evidence" value="ECO:0007669"/>
    <property type="project" value="UniProtKB-SubCell"/>
</dbReference>
<dbReference type="InterPro" id="IPR011598">
    <property type="entry name" value="bHLH_dom"/>
</dbReference>
<evidence type="ECO:0000313" key="11">
    <source>
        <dbReference type="EMBL" id="CAF94169.1"/>
    </source>
</evidence>
<organism evidence="11">
    <name type="scientific">Tetraodon nigroviridis</name>
    <name type="common">Spotted green pufferfish</name>
    <name type="synonym">Chelonodon nigroviridis</name>
    <dbReference type="NCBI Taxonomy" id="99883"/>
    <lineage>
        <taxon>Eukaryota</taxon>
        <taxon>Metazoa</taxon>
        <taxon>Chordata</taxon>
        <taxon>Craniata</taxon>
        <taxon>Vertebrata</taxon>
        <taxon>Euteleostomi</taxon>
        <taxon>Actinopterygii</taxon>
        <taxon>Neopterygii</taxon>
        <taxon>Teleostei</taxon>
        <taxon>Neoteleostei</taxon>
        <taxon>Acanthomorphata</taxon>
        <taxon>Eupercaria</taxon>
        <taxon>Tetraodontiformes</taxon>
        <taxon>Tetradontoidea</taxon>
        <taxon>Tetraodontidae</taxon>
        <taxon>Tetraodon</taxon>
    </lineage>
</organism>
<feature type="region of interest" description="Disordered" evidence="9">
    <location>
        <begin position="62"/>
        <end position="89"/>
    </location>
</feature>
<gene>
    <name evidence="11" type="ORF">GSTENG00010137001</name>
</gene>
<dbReference type="HOGENOM" id="CLU_119591_0_0_1"/>
<keyword evidence="3" id="KW-0805">Transcription regulation</keyword>
<comment type="caution">
    <text evidence="11">The sequence shown here is derived from an EMBL/GenBank/DDBJ whole genome shotgun (WGS) entry which is preliminary data.</text>
</comment>
<keyword evidence="5" id="KW-0804">Transcription</keyword>
<dbReference type="PANTHER" id="PTHR23349">
    <property type="entry name" value="BASIC HELIX-LOOP-HELIX TRANSCRIPTION FACTOR, TWIST"/>
    <property type="match status" value="1"/>
</dbReference>
<name>Q4SYW3_TETNG</name>
<feature type="domain" description="BHLH" evidence="10">
    <location>
        <begin position="113"/>
        <end position="165"/>
    </location>
</feature>
<sequence>MSLASGLSRHPVMHPHDGHSYSQNAAGQRHEKPRAPSYYISWLINQADMSLTEYSPTPGYSPDYNVNSGSDSTCSLDPPHSQPYGTGAGDGGISVSGIGIYDSHQHAHSRSVKRRPTANRKERRRTQSINSAFAELRDCIPNVPADTKLSKIKTLRLATSYISYLMDILEKDGHYEETRA</sequence>
<dbReference type="PANTHER" id="PTHR23349:SF41">
    <property type="entry name" value="HEART- AND NEURAL CREST DERIVATIVES-EXPRESSED PROTEIN 2"/>
    <property type="match status" value="1"/>
</dbReference>
<evidence type="ECO:0000256" key="7">
    <source>
        <dbReference type="ARBA" id="ARBA00040826"/>
    </source>
</evidence>
<dbReference type="PROSITE" id="PS50888">
    <property type="entry name" value="BHLH"/>
    <property type="match status" value="1"/>
</dbReference>
<dbReference type="InterPro" id="IPR050283">
    <property type="entry name" value="E-box_TF_Regulators"/>
</dbReference>
<dbReference type="GO" id="GO:0046983">
    <property type="term" value="F:protein dimerization activity"/>
    <property type="evidence" value="ECO:0007669"/>
    <property type="project" value="InterPro"/>
</dbReference>
<accession>Q4SYW3</accession>
<feature type="non-terminal residue" evidence="11">
    <location>
        <position position="180"/>
    </location>
</feature>
<evidence type="ECO:0000256" key="8">
    <source>
        <dbReference type="ARBA" id="ARBA00042103"/>
    </source>
</evidence>
<dbReference type="KEGG" id="tng:GSTEN00010137G001"/>
<feature type="compositionally biased region" description="Polar residues" evidence="9">
    <location>
        <begin position="64"/>
        <end position="75"/>
    </location>
</feature>
<feature type="region of interest" description="Disordered" evidence="9">
    <location>
        <begin position="103"/>
        <end position="128"/>
    </location>
</feature>
<dbReference type="SUPFAM" id="SSF47459">
    <property type="entry name" value="HLH, helix-loop-helix DNA-binding domain"/>
    <property type="match status" value="1"/>
</dbReference>
<evidence type="ECO:0000256" key="1">
    <source>
        <dbReference type="ARBA" id="ARBA00004123"/>
    </source>
</evidence>
<dbReference type="GO" id="GO:0000977">
    <property type="term" value="F:RNA polymerase II transcription regulatory region sequence-specific DNA binding"/>
    <property type="evidence" value="ECO:0007669"/>
    <property type="project" value="TreeGrafter"/>
</dbReference>
<dbReference type="InterPro" id="IPR036638">
    <property type="entry name" value="HLH_DNA-bd_sf"/>
</dbReference>
<keyword evidence="6" id="KW-0539">Nucleus</keyword>
<evidence type="ECO:0000256" key="6">
    <source>
        <dbReference type="ARBA" id="ARBA00023242"/>
    </source>
</evidence>
<evidence type="ECO:0000256" key="5">
    <source>
        <dbReference type="ARBA" id="ARBA00023163"/>
    </source>
</evidence>
<feature type="region of interest" description="Disordered" evidence="9">
    <location>
        <begin position="1"/>
        <end position="32"/>
    </location>
</feature>
<dbReference type="Pfam" id="PF00010">
    <property type="entry name" value="HLH"/>
    <property type="match status" value="1"/>
</dbReference>
<reference evidence="11" key="1">
    <citation type="journal article" date="2004" name="Nature">
        <title>Genome duplication in the teleost fish Tetraodon nigroviridis reveals the early vertebrate proto-karyotype.</title>
        <authorList>
            <person name="Jaillon O."/>
            <person name="Aury J.-M."/>
            <person name="Brunet F."/>
            <person name="Petit J.-L."/>
            <person name="Stange-Thomann N."/>
            <person name="Mauceli E."/>
            <person name="Bouneau L."/>
            <person name="Fischer C."/>
            <person name="Ozouf-Costaz C."/>
            <person name="Bernot A."/>
            <person name="Nicaud S."/>
            <person name="Jaffe D."/>
            <person name="Fisher S."/>
            <person name="Lutfalla G."/>
            <person name="Dossat C."/>
            <person name="Segurens B."/>
            <person name="Dasilva C."/>
            <person name="Salanoubat M."/>
            <person name="Levy M."/>
            <person name="Boudet N."/>
            <person name="Castellano S."/>
            <person name="Anthouard V."/>
            <person name="Jubin C."/>
            <person name="Castelli V."/>
            <person name="Katinka M."/>
            <person name="Vacherie B."/>
            <person name="Biemont C."/>
            <person name="Skalli Z."/>
            <person name="Cattolico L."/>
            <person name="Poulain J."/>
            <person name="De Berardinis V."/>
            <person name="Cruaud C."/>
            <person name="Duprat S."/>
            <person name="Brottier P."/>
            <person name="Coutanceau J.-P."/>
            <person name="Gouzy J."/>
            <person name="Parra G."/>
            <person name="Lardier G."/>
            <person name="Chapple C."/>
            <person name="McKernan K.J."/>
            <person name="McEwan P."/>
            <person name="Bosak S."/>
            <person name="Kellis M."/>
            <person name="Volff J.-N."/>
            <person name="Guigo R."/>
            <person name="Zody M.C."/>
            <person name="Mesirov J."/>
            <person name="Lindblad-Toh K."/>
            <person name="Birren B."/>
            <person name="Nusbaum C."/>
            <person name="Kahn D."/>
            <person name="Robinson-Rechavi M."/>
            <person name="Laudet V."/>
            <person name="Schachter V."/>
            <person name="Quetier F."/>
            <person name="Saurin W."/>
            <person name="Scarpelli C."/>
            <person name="Wincker P."/>
            <person name="Lander E.S."/>
            <person name="Weissenbach J."/>
            <person name="Roest Crollius H."/>
        </authorList>
    </citation>
    <scope>NUCLEOTIDE SEQUENCE [LARGE SCALE GENOMIC DNA]</scope>
</reference>
<dbReference type="FunFam" id="4.10.280.10:FF:000010">
    <property type="entry name" value="Scleraxis bHLH transcription factor"/>
    <property type="match status" value="1"/>
</dbReference>
<keyword evidence="4" id="KW-0238">DNA-binding</keyword>
<reference evidence="11" key="2">
    <citation type="submission" date="2004-02" db="EMBL/GenBank/DDBJ databases">
        <authorList>
            <consortium name="Genoscope"/>
            <consortium name="Whitehead Institute Centre for Genome Research"/>
        </authorList>
    </citation>
    <scope>NUCLEOTIDE SEQUENCE</scope>
</reference>
<dbReference type="SMART" id="SM00353">
    <property type="entry name" value="HLH"/>
    <property type="match status" value="1"/>
</dbReference>
<feature type="compositionally biased region" description="Basic residues" evidence="9">
    <location>
        <begin position="106"/>
        <end position="126"/>
    </location>
</feature>
<dbReference type="EMBL" id="CAAE01011929">
    <property type="protein sequence ID" value="CAF94169.1"/>
    <property type="molecule type" value="Genomic_DNA"/>
</dbReference>
<evidence type="ECO:0000256" key="3">
    <source>
        <dbReference type="ARBA" id="ARBA00023015"/>
    </source>
</evidence>
<dbReference type="GO" id="GO:0007507">
    <property type="term" value="P:heart development"/>
    <property type="evidence" value="ECO:0007669"/>
    <property type="project" value="TreeGrafter"/>
</dbReference>